<feature type="compositionally biased region" description="Polar residues" evidence="1">
    <location>
        <begin position="1107"/>
        <end position="1133"/>
    </location>
</feature>
<feature type="region of interest" description="Disordered" evidence="1">
    <location>
        <begin position="1105"/>
        <end position="1133"/>
    </location>
</feature>
<feature type="compositionally biased region" description="Low complexity" evidence="1">
    <location>
        <begin position="1654"/>
        <end position="1668"/>
    </location>
</feature>
<reference evidence="4" key="1">
    <citation type="journal article" date="2010" name="Genome Biol.">
        <title>Genome sequence of the necrotrophic plant pathogen Pythium ultimum reveals original pathogenicity mechanisms and effector repertoire.</title>
        <authorList>
            <person name="Levesque C.A."/>
            <person name="Brouwer H."/>
            <person name="Cano L."/>
            <person name="Hamilton J.P."/>
            <person name="Holt C."/>
            <person name="Huitema E."/>
            <person name="Raffaele S."/>
            <person name="Robideau G.P."/>
            <person name="Thines M."/>
            <person name="Win J."/>
            <person name="Zerillo M.M."/>
            <person name="Beakes G.W."/>
            <person name="Boore J.L."/>
            <person name="Busam D."/>
            <person name="Dumas B."/>
            <person name="Ferriera S."/>
            <person name="Fuerstenberg S.I."/>
            <person name="Gachon C.M."/>
            <person name="Gaulin E."/>
            <person name="Govers F."/>
            <person name="Grenville-Briggs L."/>
            <person name="Horner N."/>
            <person name="Hostetler J."/>
            <person name="Jiang R.H."/>
            <person name="Johnson J."/>
            <person name="Krajaejun T."/>
            <person name="Lin H."/>
            <person name="Meijer H.J."/>
            <person name="Moore B."/>
            <person name="Morris P."/>
            <person name="Phuntmart V."/>
            <person name="Puiu D."/>
            <person name="Shetty J."/>
            <person name="Stajich J.E."/>
            <person name="Tripathy S."/>
            <person name="Wawra S."/>
            <person name="van West P."/>
            <person name="Whitty B.R."/>
            <person name="Coutinho P.M."/>
            <person name="Henrissat B."/>
            <person name="Martin F."/>
            <person name="Thomas P.D."/>
            <person name="Tyler B.M."/>
            <person name="De Vries R.P."/>
            <person name="Kamoun S."/>
            <person name="Yandell M."/>
            <person name="Tisserat N."/>
            <person name="Buell C.R."/>
        </authorList>
    </citation>
    <scope>NUCLEOTIDE SEQUENCE</scope>
    <source>
        <strain evidence="4">DAOM:BR144</strain>
    </source>
</reference>
<dbReference type="SUPFAM" id="SSF49899">
    <property type="entry name" value="Concanavalin A-like lectins/glucanases"/>
    <property type="match status" value="1"/>
</dbReference>
<dbReference type="PROSITE" id="PS51783">
    <property type="entry name" value="PH_BEACH"/>
    <property type="match status" value="1"/>
</dbReference>
<dbReference type="InterPro" id="IPR050865">
    <property type="entry name" value="BEACH_Domain"/>
</dbReference>
<evidence type="ECO:0000313" key="4">
    <source>
        <dbReference type="Proteomes" id="UP000019132"/>
    </source>
</evidence>
<protein>
    <recommendedName>
        <fullName evidence="2">BEACH-type PH domain-containing protein</fullName>
    </recommendedName>
</protein>
<dbReference type="InterPro" id="IPR023362">
    <property type="entry name" value="PH-BEACH_dom"/>
</dbReference>
<proteinExistence type="predicted"/>
<reference evidence="4" key="2">
    <citation type="submission" date="2010-04" db="EMBL/GenBank/DDBJ databases">
        <authorList>
            <person name="Buell R."/>
            <person name="Hamilton J."/>
            <person name="Hostetler J."/>
        </authorList>
    </citation>
    <scope>NUCLEOTIDE SEQUENCE [LARGE SCALE GENOMIC DNA]</scope>
    <source>
        <strain evidence="4">DAOM:BR144</strain>
    </source>
</reference>
<feature type="region of interest" description="Disordered" evidence="1">
    <location>
        <begin position="488"/>
        <end position="508"/>
    </location>
</feature>
<dbReference type="PANTHER" id="PTHR13743">
    <property type="entry name" value="BEIGE/BEACH-RELATED"/>
    <property type="match status" value="1"/>
</dbReference>
<feature type="region of interest" description="Disordered" evidence="1">
    <location>
        <begin position="1356"/>
        <end position="1385"/>
    </location>
</feature>
<dbReference type="PANTHER" id="PTHR13743:SF123">
    <property type="entry name" value="PROTEIN FAN"/>
    <property type="match status" value="1"/>
</dbReference>
<feature type="compositionally biased region" description="Basic and acidic residues" evidence="1">
    <location>
        <begin position="1694"/>
        <end position="1706"/>
    </location>
</feature>
<keyword evidence="4" id="KW-1185">Reference proteome</keyword>
<dbReference type="VEuPathDB" id="FungiDB:PYU1_G005282"/>
<dbReference type="Proteomes" id="UP000019132">
    <property type="component" value="Unassembled WGS sequence"/>
</dbReference>
<organism evidence="3 4">
    <name type="scientific">Globisporangium ultimum (strain ATCC 200006 / CBS 805.95 / DAOM BR144)</name>
    <name type="common">Pythium ultimum</name>
    <dbReference type="NCBI Taxonomy" id="431595"/>
    <lineage>
        <taxon>Eukaryota</taxon>
        <taxon>Sar</taxon>
        <taxon>Stramenopiles</taxon>
        <taxon>Oomycota</taxon>
        <taxon>Peronosporomycetes</taxon>
        <taxon>Pythiales</taxon>
        <taxon>Pythiaceae</taxon>
        <taxon>Globisporangium</taxon>
    </lineage>
</organism>
<dbReference type="EnsemblProtists" id="PYU1_T005293">
    <property type="protein sequence ID" value="PYU1_T005293"/>
    <property type="gene ID" value="PYU1_G005282"/>
</dbReference>
<dbReference type="InParanoid" id="K3WK01"/>
<dbReference type="InterPro" id="IPR013320">
    <property type="entry name" value="ConA-like_dom_sf"/>
</dbReference>
<accession>K3WK01</accession>
<reference evidence="3" key="3">
    <citation type="submission" date="2015-02" db="UniProtKB">
        <authorList>
            <consortium name="EnsemblProtists"/>
        </authorList>
    </citation>
    <scope>IDENTIFICATION</scope>
    <source>
        <strain evidence="3">DAOM BR144</strain>
    </source>
</reference>
<feature type="domain" description="BEACH-type PH" evidence="2">
    <location>
        <begin position="1714"/>
        <end position="1833"/>
    </location>
</feature>
<dbReference type="STRING" id="431595.K3WK01"/>
<dbReference type="EMBL" id="GL376633">
    <property type="status" value="NOT_ANNOTATED_CDS"/>
    <property type="molecule type" value="Genomic_DNA"/>
</dbReference>
<dbReference type="SUPFAM" id="SSF50729">
    <property type="entry name" value="PH domain-like"/>
    <property type="match status" value="1"/>
</dbReference>
<dbReference type="eggNOG" id="KOG1787">
    <property type="taxonomic scope" value="Eukaryota"/>
</dbReference>
<name>K3WK01_GLOUD</name>
<sequence>MAGDDDVRKILREVETAQQQTLSAITNDPEQIATLKDAVLFLLDLLCQVDDESTQCEVLVVLRRVFLPCLAYFYDHRAFFEIRVHPSTNAATNDAVTTDSPHQSGKNGNVVLKAFLEALHALSSKSEIRMEIIQGVVELVKEICVQSVGSVDVVMLFEFLRVGKSPARDSILEMQTTLMEMETIPRAIFTMKGPHAGIVAPSSQILFSKKGYTFSCGVFLSTSSDTIVSLYSFRGNNGQGISAVLDGDKLVVKTHVPQGNFNQVVIPFEEWRRQMERAWTHFCIVHAKKMVFKDKLLVYMNGKLIQAANLVYPDPLCMVGGHNCIGIMPTVPGLQGKIWSPTLFGNALSDAEIEKLHWLTHWKNDLSSVAAENTGLTDKSRFSFSYDARSCDPENRVCYDVSGNECHGWIEPGTNAFVTQGFAQALDTVGGCACFLLLLLDQIPEMADFHPKHEFSMAEISKLFGFSISPAYLSLNLLDARKLSGKSIGNQNSNSSSQTPSSSSGVTDPALDLEAKHEVDVSFFCNLLVEVYSPRSQCCAGGLGPAKMDEMQLEFLRKLIIHNLIDRLLFPMTADTLVNQWRQLIIHIEQRSFGKSSTNTEDGSKEESIEVKEIVRYLTHILRSDNQGVSSQVTSARQLMTAKVLKLSDGTLRIWWRSMMSANENVRTEALRLFEAYTLDKMVLKKRDMLMLYSTLQPHTLTLPAADALLDIVIGKKHLGYFESSTSGFPASTEGGSRSVNIARQDFVPLILLGLIQNAEFDVQAHLLFEIKAQLSSPMSGGSLKEAIRSWSPWLGRLRAVSVRASQASTDSEVDADATESKLEPSLHEMCIILSDESSAVSSKLEAIQGIANTKDVRGCDFVLSIFQNTEQPASIVKAITTMVRQNFPQRCHVLVHKMANQIIVDIVVYSILYVRNGWMHFLEFYFYHFRKPSNFCNLGAAICEKVLAKVWQKDSSSFADAGILWENACQLAGIVSQCQVIAIQLDIKDAVLSLSQQLILLRKALELWLVVLPRMYQINWEDLRDHLATYANYGSDVTDEEKEIFCHLAVNSCRARFLALHTGIQLVTLSQQANEASSSVIGGFQKILESLRLVPKKYSAEPSVAELTSNTTRPARSNSSSRQGIQESIGNLLPGSTLSDSIRFFGDNVRGSSVERELIHLHILEACFAMLHNEFGATSSFSTAFPIVEIMVAVANSALLLQSEAAKPELTKTLQIISSTDLSFFNETSQIQEFFTLWKLHREIHESCCDPVLFQQQVELLRAPFLRRWQYHLEHSATDFNPFLIQKHAAVQAEILDKEAQCCEELWKKLAEDNAIAMLAAEIDDEDESRLTSLKQDVEKFASSVHKLICHISTDATSSGDSEEPSDLDRKSSTEQNGSTDGYLFKVDSKENGLRMHLRLKKVRENHRLRNLSYEYAGSSLQDTESRGSGKFGRRYFPGSREGTVYASDRDPSWRSDTGSDYSDFIADAQMRAAIIRSCSNADIRNSDYEVHSDEDDLDDEEIQYYDQQEDQHLDDDSSLVPSAFEDSERSLEIELTSDHSSKSIGDLSSEAASIEATVLPLPPTSDNSAKTKPSSPLSAFSIGVSVLSVVGGVAGIVQKAAKEAKDAVEFGVDSLYTVKDAITDEAQSLLDEVSTYMEENSADAEQPPSPAPLSSSSGSSTSPFLSKVTQGSSRRGSELFPPPSSNETPPKSSEKETVAAEKSRGLTKNSNSSSSKRNMRVNAKLIRHMHIVDGALILSDSMLHFVAERVIDEHDTVLVEKKKGVAVEKEWRFLFKRRRWKLDDLASLNRRRYLLKSTALEIFIHSTRRNYFFNLCQDDLVGFHEAVWGIQDCNIIIKLCWNQ</sequence>
<dbReference type="InterPro" id="IPR011993">
    <property type="entry name" value="PH-like_dom_sf"/>
</dbReference>
<evidence type="ECO:0000313" key="3">
    <source>
        <dbReference type="EnsemblProtists" id="PYU1_T005293"/>
    </source>
</evidence>
<feature type="region of interest" description="Disordered" evidence="1">
    <location>
        <begin position="1639"/>
        <end position="1719"/>
    </location>
</feature>
<dbReference type="OMA" id="DIPKFMQ"/>
<dbReference type="Pfam" id="PF14844">
    <property type="entry name" value="PH_BEACH"/>
    <property type="match status" value="1"/>
</dbReference>
<evidence type="ECO:0000259" key="2">
    <source>
        <dbReference type="PROSITE" id="PS51783"/>
    </source>
</evidence>
<feature type="compositionally biased region" description="Low complexity" evidence="1">
    <location>
        <begin position="488"/>
        <end position="505"/>
    </location>
</feature>
<dbReference type="HOGENOM" id="CLU_000548_0_0_1"/>
<dbReference type="Gene3D" id="2.30.29.30">
    <property type="entry name" value="Pleckstrin-homology domain (PH domain)/Phosphotyrosine-binding domain (PTB)"/>
    <property type="match status" value="1"/>
</dbReference>
<evidence type="ECO:0000256" key="1">
    <source>
        <dbReference type="SAM" id="MobiDB-lite"/>
    </source>
</evidence>